<keyword evidence="6 21" id="KW-0812">Transmembrane</keyword>
<comment type="function">
    <text evidence="16">Energy-dependent efflux transporter responsible for decreased drug accumulation in multidrug-resistant cells. Specifically present in limbal stem cells, where it plays a key role in corneal development and repair.</text>
</comment>
<feature type="transmembrane region" description="Helical" evidence="21">
    <location>
        <begin position="211"/>
        <end position="234"/>
    </location>
</feature>
<evidence type="ECO:0000259" key="22">
    <source>
        <dbReference type="PROSITE" id="PS50893"/>
    </source>
</evidence>
<feature type="transmembrane region" description="Helical" evidence="21">
    <location>
        <begin position="150"/>
        <end position="172"/>
    </location>
</feature>
<feature type="domain" description="ABC transmembrane type-1" evidence="23">
    <location>
        <begin position="152"/>
        <end position="453"/>
    </location>
</feature>
<dbReference type="GO" id="GO:0016887">
    <property type="term" value="F:ATP hydrolysis activity"/>
    <property type="evidence" value="ECO:0007669"/>
    <property type="project" value="InterPro"/>
</dbReference>
<feature type="transmembrane region" description="Helical" evidence="21">
    <location>
        <begin position="310"/>
        <end position="332"/>
    </location>
</feature>
<evidence type="ECO:0000313" key="24">
    <source>
        <dbReference type="Proteomes" id="UP000000715"/>
    </source>
</evidence>
<dbReference type="GO" id="GO:0030154">
    <property type="term" value="P:cell differentiation"/>
    <property type="evidence" value="ECO:0007669"/>
    <property type="project" value="UniProtKB-KW"/>
</dbReference>
<gene>
    <name evidence="25" type="primary">ABCB5</name>
</gene>
<evidence type="ECO:0000256" key="20">
    <source>
        <dbReference type="SAM" id="MobiDB-lite"/>
    </source>
</evidence>
<evidence type="ECO:0000256" key="7">
    <source>
        <dbReference type="ARBA" id="ARBA00022737"/>
    </source>
</evidence>
<dbReference type="InterPro" id="IPR003593">
    <property type="entry name" value="AAA+_ATPase"/>
</dbReference>
<feature type="transmembrane region" description="Helical" evidence="21">
    <location>
        <begin position="914"/>
        <end position="934"/>
    </location>
</feature>
<dbReference type="SUPFAM" id="SSF90123">
    <property type="entry name" value="ABC transporter transmembrane region"/>
    <property type="match status" value="2"/>
</dbReference>
<dbReference type="SUPFAM" id="SSF52540">
    <property type="entry name" value="P-loop containing nucleoside triphosphate hydrolases"/>
    <property type="match status" value="2"/>
</dbReference>
<keyword evidence="14" id="KW-0325">Glycoprotein</keyword>
<protein>
    <recommendedName>
        <fullName evidence="17">ATP-binding cassette sub-family B member 5</fullName>
        <ecNumber evidence="3">7.6.2.2</ecNumber>
    </recommendedName>
    <alternativeName>
        <fullName evidence="19">ABCB5 P-gp</fullName>
    </alternativeName>
    <alternativeName>
        <fullName evidence="18">p-glycoprotein ABCB5</fullName>
    </alternativeName>
</protein>
<evidence type="ECO:0000256" key="1">
    <source>
        <dbReference type="ARBA" id="ARBA00004651"/>
    </source>
</evidence>
<dbReference type="PANTHER" id="PTHR43394:SF27">
    <property type="entry name" value="ATP-DEPENDENT TRANSLOCASE ABCB1-LIKE"/>
    <property type="match status" value="1"/>
</dbReference>
<dbReference type="GO" id="GO:0008559">
    <property type="term" value="F:ABC-type xenobiotic transporter activity"/>
    <property type="evidence" value="ECO:0007669"/>
    <property type="project" value="UniProtKB-EC"/>
</dbReference>
<keyword evidence="9" id="KW-0221">Differentiation</keyword>
<feature type="transmembrane region" description="Helical" evidence="21">
    <location>
        <begin position="1056"/>
        <end position="1076"/>
    </location>
</feature>
<dbReference type="RefSeq" id="XP_044945666.1">
    <property type="nucleotide sequence ID" value="XM_045089731.1"/>
</dbReference>
<feature type="transmembrane region" description="Helical" evidence="21">
    <location>
        <begin position="1018"/>
        <end position="1036"/>
    </location>
</feature>
<proteinExistence type="inferred from homology"/>
<dbReference type="InterPro" id="IPR039421">
    <property type="entry name" value="Type_1_exporter"/>
</dbReference>
<dbReference type="CDD" id="cd18578">
    <property type="entry name" value="ABC_6TM_Pgp_ABCB1_D2_like"/>
    <property type="match status" value="1"/>
</dbReference>
<evidence type="ECO:0000256" key="4">
    <source>
        <dbReference type="ARBA" id="ARBA00022448"/>
    </source>
</evidence>
<keyword evidence="8" id="KW-0547">Nucleotide-binding</keyword>
<dbReference type="FunFam" id="3.40.50.300:FF:000302">
    <property type="entry name" value="ATP-binding cassette subfamily B member 5"/>
    <property type="match status" value="2"/>
</dbReference>
<dbReference type="GO" id="GO:0090374">
    <property type="term" value="P:oligopeptide export from mitochondrion"/>
    <property type="evidence" value="ECO:0007669"/>
    <property type="project" value="TreeGrafter"/>
</dbReference>
<dbReference type="InterPro" id="IPR011527">
    <property type="entry name" value="ABC1_TM_dom"/>
</dbReference>
<evidence type="ECO:0000256" key="16">
    <source>
        <dbReference type="ARBA" id="ARBA00059665"/>
    </source>
</evidence>
<feature type="region of interest" description="Disordered" evidence="20">
    <location>
        <begin position="1"/>
        <end position="30"/>
    </location>
</feature>
<evidence type="ECO:0000256" key="21">
    <source>
        <dbReference type="SAM" id="Phobius"/>
    </source>
</evidence>
<keyword evidence="4" id="KW-0813">Transport</keyword>
<feature type="transmembrane region" description="Helical" evidence="21">
    <location>
        <begin position="392"/>
        <end position="411"/>
    </location>
</feature>
<dbReference type="PROSITE" id="PS50893">
    <property type="entry name" value="ABC_TRANSPORTER_2"/>
    <property type="match status" value="2"/>
</dbReference>
<sequence length="1358" mass="150074">MPEDPAAGQKTRADPREAPRHIPQPLPAIPPSSEHLIKETGSLKGLPVMFSELYNVGPGRREDLWNSLPPQKICETVSNCFRTVGREEPLLGDVLPLKRKRTFDVFKGVADWPNISESKFRKPQELPKVRKQVVGPIEIFRFADGLDITLMILGLLASLVNGACLPLMSLILGEMSDDLISGCLSKTNTTNYQNCTQSQEKLNEDMIKLTLYYTGIGVTALVFGYMQISFWVMTAARQTKRIRKQFFHSVLAQDIKWFDGCDIGEFNTRMTNDINKISDGIGEKIALLFQNISTFSIGLAVGLVKGWKLTLVILSTSPLIIASATIFSRIIISLTTKELNAYSKAGAVAEEVLSSIRTVVAFGAQEKEIERYTQNLKCAKDIGIRKAIASKLSLGAMYFFMNGTYGLGFWYGTSLILSGESDYTIGTVLAVFFSVIHSSYCIGTAAPNFETFTIARGAAFHIFQVIDKKPAIDNFSTTGYKPECIEGTVEFNNVSFSYPSRPSVKILKDLNLKIKSGETVALVGPSGSGKSTTVQLLQRLYDPDNGFITVDGNDIRTLNVHHYREHIGVVSQEPVLFETTINNNIKYGRNGVTDEEVEKAAKEANAYDFIMAFPNKFNTLVGEKGAQMSGGQKQRIAIARALVRNPKILILDEATSALDAESESVVQAALEKASKRRTTIVIAHRLSTIRNADLIVTLKDGMVVEKGTHAELIANQGLYYSLAMSQDIKKADEQMESMSTEISINSVPLCSVKSSKSDLPNRSEESIQYKEMSLPEVSLFRIFKLIKSEWLSVVLGTLAAVLNGAVHPVFSIIFAKIVTIFENDDKASLKHDAEMYSMIFVILGVICFVSYFIQGLFYGRAGEILTMRLRHLAFKAMLYQDISWFDDKENSTGALTTVLAIDIAQIQGATGSRIGVLTQNATNMGLSVIISFIYGWEMTLLILSIAPVLALTGMIETTAMTGFAKKDKQELKHAGKIATEAVENIRTIVSLTREKAFEQAYEETLQIQHRNTLKKAQIFGICYAFSHAFVYFTYAVGFRFGGYLIQAGRVTPEGMFVIFTAIAYGAMAIGETLVLAPEYSRAKSGAAHLFALLEKKPTIDSYSQEGKKPDICEGNIEFREVSFFYPCRQDVLILCDLSLNIEKGKTVAFVGSSGCGKSTSIQLLQRFYDPVKGQVLFDGVDVKELNVQWLRSQIAIVSQEPVLFNCSIADNIAYGDNSRVVPLEEIKEVAKAANIHSFIEGLPEKYNTQVGLKGILLSGGQKQRLAIARALLRKPKILLLDEATSALDNESEKVVQYALNNARKGRTCLVVAHRLSTIQNADLIVVLQNGKIKEKGTHQELLRNQDMYFKLVNAQSVQ</sequence>
<evidence type="ECO:0000256" key="14">
    <source>
        <dbReference type="ARBA" id="ARBA00023180"/>
    </source>
</evidence>
<dbReference type="InterPro" id="IPR036640">
    <property type="entry name" value="ABC1_TM_sf"/>
</dbReference>
<dbReference type="CTD" id="340273"/>
<evidence type="ECO:0000256" key="3">
    <source>
        <dbReference type="ARBA" id="ARBA00012191"/>
    </source>
</evidence>
<evidence type="ECO:0000256" key="17">
    <source>
        <dbReference type="ARBA" id="ARBA00074194"/>
    </source>
</evidence>
<feature type="domain" description="ABC transporter" evidence="22">
    <location>
        <begin position="1116"/>
        <end position="1354"/>
    </location>
</feature>
<feature type="transmembrane region" description="Helical" evidence="21">
    <location>
        <begin position="940"/>
        <end position="963"/>
    </location>
</feature>
<feature type="transmembrane region" description="Helical" evidence="21">
    <location>
        <begin position="285"/>
        <end position="304"/>
    </location>
</feature>
<evidence type="ECO:0000256" key="10">
    <source>
        <dbReference type="ARBA" id="ARBA00022840"/>
    </source>
</evidence>
<feature type="transmembrane region" description="Helical" evidence="21">
    <location>
        <begin position="835"/>
        <end position="858"/>
    </location>
</feature>
<evidence type="ECO:0000313" key="25">
    <source>
        <dbReference type="RefSeq" id="XP_044945666.1"/>
    </source>
</evidence>
<evidence type="ECO:0000256" key="13">
    <source>
        <dbReference type="ARBA" id="ARBA00023136"/>
    </source>
</evidence>
<dbReference type="Proteomes" id="UP000000715">
    <property type="component" value="Unplaced"/>
</dbReference>
<dbReference type="OrthoDB" id="6500128at2759"/>
<accession>A0A8U0SMN4</accession>
<dbReference type="CDD" id="cd18577">
    <property type="entry name" value="ABC_6TM_Pgp_ABCB1_D1_like"/>
    <property type="match status" value="1"/>
</dbReference>
<dbReference type="GO" id="GO:0005886">
    <property type="term" value="C:plasma membrane"/>
    <property type="evidence" value="ECO:0007669"/>
    <property type="project" value="UniProtKB-SubCell"/>
</dbReference>
<evidence type="ECO:0000256" key="19">
    <source>
        <dbReference type="ARBA" id="ARBA00080433"/>
    </source>
</evidence>
<dbReference type="FunFam" id="1.20.1560.10:FF:000046">
    <property type="entry name" value="ATP-binding cassette subfamily B member 11"/>
    <property type="match status" value="1"/>
</dbReference>
<reference evidence="25" key="1">
    <citation type="submission" date="2025-08" db="UniProtKB">
        <authorList>
            <consortium name="RefSeq"/>
        </authorList>
    </citation>
    <scope>IDENTIFICATION</scope>
    <source>
        <tissue evidence="25">Brain</tissue>
    </source>
</reference>
<keyword evidence="7" id="KW-0677">Repeat</keyword>
<dbReference type="PROSITE" id="PS00211">
    <property type="entry name" value="ABC_TRANSPORTER_1"/>
    <property type="match status" value="2"/>
</dbReference>
<dbReference type="PANTHER" id="PTHR43394">
    <property type="entry name" value="ATP-DEPENDENT PERMEASE MDL1, MITOCHONDRIAL"/>
    <property type="match status" value="1"/>
</dbReference>
<evidence type="ECO:0000256" key="12">
    <source>
        <dbReference type="ARBA" id="ARBA00022989"/>
    </source>
</evidence>
<evidence type="ECO:0000259" key="23">
    <source>
        <dbReference type="PROSITE" id="PS50929"/>
    </source>
</evidence>
<evidence type="ECO:0000256" key="11">
    <source>
        <dbReference type="ARBA" id="ARBA00022967"/>
    </source>
</evidence>
<dbReference type="InterPro" id="IPR003439">
    <property type="entry name" value="ABC_transporter-like_ATP-bd"/>
</dbReference>
<dbReference type="InterPro" id="IPR027417">
    <property type="entry name" value="P-loop_NTPase"/>
</dbReference>
<feature type="transmembrane region" description="Helical" evidence="21">
    <location>
        <begin position="790"/>
        <end position="815"/>
    </location>
</feature>
<comment type="similarity">
    <text evidence="2">Belongs to the ABC transporter superfamily. ABCB family. Multidrug resistance exporter (TC 3.A.1.201) subfamily.</text>
</comment>
<evidence type="ECO:0000256" key="18">
    <source>
        <dbReference type="ARBA" id="ARBA00079340"/>
    </source>
</evidence>
<dbReference type="GO" id="GO:0015421">
    <property type="term" value="F:ABC-type oligopeptide transporter activity"/>
    <property type="evidence" value="ECO:0007669"/>
    <property type="project" value="TreeGrafter"/>
</dbReference>
<evidence type="ECO:0000256" key="9">
    <source>
        <dbReference type="ARBA" id="ARBA00022782"/>
    </source>
</evidence>
<keyword evidence="10 25" id="KW-0067">ATP-binding</keyword>
<comment type="subcellular location">
    <subcellularLocation>
        <location evidence="1">Cell membrane</location>
        <topology evidence="1">Multi-pass membrane protein</topology>
    </subcellularLocation>
</comment>
<dbReference type="Pfam" id="PF00664">
    <property type="entry name" value="ABC_membrane"/>
    <property type="match status" value="2"/>
</dbReference>
<evidence type="ECO:0000256" key="15">
    <source>
        <dbReference type="ARBA" id="ARBA00051060"/>
    </source>
</evidence>
<evidence type="ECO:0000256" key="6">
    <source>
        <dbReference type="ARBA" id="ARBA00022692"/>
    </source>
</evidence>
<dbReference type="Pfam" id="PF00005">
    <property type="entry name" value="ABC_tran"/>
    <property type="match status" value="2"/>
</dbReference>
<feature type="transmembrane region" description="Helical" evidence="21">
    <location>
        <begin position="423"/>
        <end position="446"/>
    </location>
</feature>
<name>A0A8U0SMN4_MUSPF</name>
<comment type="catalytic activity">
    <reaction evidence="15">
        <text>daunorubicin(in) + ATP + H2O = daunorubicin(out) + ADP + phosphate + H(+)</text>
        <dbReference type="Rhea" id="RHEA:33147"/>
        <dbReference type="ChEBI" id="CHEBI:15377"/>
        <dbReference type="ChEBI" id="CHEBI:15378"/>
        <dbReference type="ChEBI" id="CHEBI:30616"/>
        <dbReference type="ChEBI" id="CHEBI:43474"/>
        <dbReference type="ChEBI" id="CHEBI:64677"/>
        <dbReference type="ChEBI" id="CHEBI:456216"/>
        <dbReference type="EC" id="7.6.2.2"/>
    </reaction>
    <physiologicalReaction direction="left-to-right" evidence="15">
        <dbReference type="Rhea" id="RHEA:33148"/>
    </physiologicalReaction>
</comment>
<keyword evidence="13 21" id="KW-0472">Membrane</keyword>
<dbReference type="Gene3D" id="1.20.1560.10">
    <property type="entry name" value="ABC transporter type 1, transmembrane domain"/>
    <property type="match status" value="1"/>
</dbReference>
<dbReference type="Gene3D" id="3.40.50.300">
    <property type="entry name" value="P-loop containing nucleotide triphosphate hydrolases"/>
    <property type="match status" value="2"/>
</dbReference>
<keyword evidence="5" id="KW-1003">Cell membrane</keyword>
<evidence type="ECO:0000256" key="2">
    <source>
        <dbReference type="ARBA" id="ARBA00007577"/>
    </source>
</evidence>
<feature type="domain" description="ABC transporter" evidence="22">
    <location>
        <begin position="489"/>
        <end position="725"/>
    </location>
</feature>
<dbReference type="EC" id="7.6.2.2" evidence="3"/>
<dbReference type="InterPro" id="IPR017871">
    <property type="entry name" value="ABC_transporter-like_CS"/>
</dbReference>
<keyword evidence="12 21" id="KW-1133">Transmembrane helix</keyword>
<dbReference type="SMART" id="SM00382">
    <property type="entry name" value="AAA"/>
    <property type="match status" value="2"/>
</dbReference>
<dbReference type="GO" id="GO:0005743">
    <property type="term" value="C:mitochondrial inner membrane"/>
    <property type="evidence" value="ECO:0007669"/>
    <property type="project" value="TreeGrafter"/>
</dbReference>
<dbReference type="PROSITE" id="PS50929">
    <property type="entry name" value="ABC_TM1F"/>
    <property type="match status" value="2"/>
</dbReference>
<organism evidence="24 25">
    <name type="scientific">Mustela putorius furo</name>
    <name type="common">European domestic ferret</name>
    <name type="synonym">Mustela furo</name>
    <dbReference type="NCBI Taxonomy" id="9669"/>
    <lineage>
        <taxon>Eukaryota</taxon>
        <taxon>Metazoa</taxon>
        <taxon>Chordata</taxon>
        <taxon>Craniata</taxon>
        <taxon>Vertebrata</taxon>
        <taxon>Euteleostomi</taxon>
        <taxon>Mammalia</taxon>
        <taxon>Eutheria</taxon>
        <taxon>Laurasiatheria</taxon>
        <taxon>Carnivora</taxon>
        <taxon>Caniformia</taxon>
        <taxon>Musteloidea</taxon>
        <taxon>Mustelidae</taxon>
        <taxon>Mustelinae</taxon>
        <taxon>Mustela</taxon>
    </lineage>
</organism>
<dbReference type="GO" id="GO:0005524">
    <property type="term" value="F:ATP binding"/>
    <property type="evidence" value="ECO:0007669"/>
    <property type="project" value="UniProtKB-KW"/>
</dbReference>
<feature type="domain" description="ABC transmembrane type-1" evidence="23">
    <location>
        <begin position="794"/>
        <end position="1081"/>
    </location>
</feature>
<dbReference type="FunFam" id="1.20.1560.10:FF:000018">
    <property type="entry name" value="ATP-binding cassette subfamily B member 11"/>
    <property type="match status" value="1"/>
</dbReference>
<dbReference type="GeneID" id="101675150"/>
<feature type="compositionally biased region" description="Basic and acidic residues" evidence="20">
    <location>
        <begin position="11"/>
        <end position="20"/>
    </location>
</feature>
<dbReference type="CDD" id="cd03249">
    <property type="entry name" value="ABC_MTABC3_MDL1_MDL2"/>
    <property type="match status" value="2"/>
</dbReference>
<keyword evidence="11" id="KW-1278">Translocase</keyword>
<keyword evidence="24" id="KW-1185">Reference proteome</keyword>
<evidence type="ECO:0000256" key="8">
    <source>
        <dbReference type="ARBA" id="ARBA00022741"/>
    </source>
</evidence>
<evidence type="ECO:0000256" key="5">
    <source>
        <dbReference type="ARBA" id="ARBA00022475"/>
    </source>
</evidence>